<dbReference type="EMBL" id="BAABUK010000026">
    <property type="protein sequence ID" value="GAA5815548.1"/>
    <property type="molecule type" value="Genomic_DNA"/>
</dbReference>
<protein>
    <submittedName>
        <fullName evidence="2">Uncharacterized protein</fullName>
    </submittedName>
</protein>
<feature type="compositionally biased region" description="Polar residues" evidence="1">
    <location>
        <begin position="77"/>
        <end position="116"/>
    </location>
</feature>
<accession>A0ABP9Z8V0</accession>
<evidence type="ECO:0000256" key="1">
    <source>
        <dbReference type="SAM" id="MobiDB-lite"/>
    </source>
</evidence>
<feature type="region of interest" description="Disordered" evidence="1">
    <location>
        <begin position="1"/>
        <end position="29"/>
    </location>
</feature>
<reference evidence="2 3" key="1">
    <citation type="submission" date="2024-04" db="EMBL/GenBank/DDBJ databases">
        <title>genome sequences of Mucor flavus KT1a and Helicostylum pulchrum KT1b strains isolated from the surface of a dry-aged beef.</title>
        <authorList>
            <person name="Toyotome T."/>
            <person name="Hosono M."/>
            <person name="Torimaru M."/>
            <person name="Fukuda K."/>
            <person name="Mikami N."/>
        </authorList>
    </citation>
    <scope>NUCLEOTIDE SEQUENCE [LARGE SCALE GENOMIC DNA]</scope>
    <source>
        <strain evidence="2 3">KT1a</strain>
    </source>
</reference>
<name>A0ABP9Z8V0_9FUNG</name>
<feature type="region of interest" description="Disordered" evidence="1">
    <location>
        <begin position="58"/>
        <end position="116"/>
    </location>
</feature>
<organism evidence="2 3">
    <name type="scientific">Mucor flavus</name>
    <dbReference type="NCBI Taxonomy" id="439312"/>
    <lineage>
        <taxon>Eukaryota</taxon>
        <taxon>Fungi</taxon>
        <taxon>Fungi incertae sedis</taxon>
        <taxon>Mucoromycota</taxon>
        <taxon>Mucoromycotina</taxon>
        <taxon>Mucoromycetes</taxon>
        <taxon>Mucorales</taxon>
        <taxon>Mucorineae</taxon>
        <taxon>Mucoraceae</taxon>
        <taxon>Mucor</taxon>
    </lineage>
</organism>
<evidence type="ECO:0000313" key="2">
    <source>
        <dbReference type="EMBL" id="GAA5815548.1"/>
    </source>
</evidence>
<sequence>MRKIKSNSENNQNNDQKRHTARNSLDSNFNTILRSNRKIVRTRTNNEFGFNEDDLEMIQESSSQGQRESVQLEPIQQDVNPLENHSQGDPSVPHSTVMNMTGPSNVGNSSESLETY</sequence>
<keyword evidence="3" id="KW-1185">Reference proteome</keyword>
<comment type="caution">
    <text evidence="2">The sequence shown here is derived from an EMBL/GenBank/DDBJ whole genome shotgun (WGS) entry which is preliminary data.</text>
</comment>
<proteinExistence type="predicted"/>
<gene>
    <name evidence="2" type="ORF">MFLAVUS_009060</name>
</gene>
<evidence type="ECO:0000313" key="3">
    <source>
        <dbReference type="Proteomes" id="UP001473302"/>
    </source>
</evidence>
<feature type="compositionally biased region" description="Polar residues" evidence="1">
    <location>
        <begin position="59"/>
        <end position="69"/>
    </location>
</feature>
<dbReference type="Proteomes" id="UP001473302">
    <property type="component" value="Unassembled WGS sequence"/>
</dbReference>